<organism evidence="2 3">
    <name type="scientific">Ahniella affigens</name>
    <dbReference type="NCBI Taxonomy" id="2021234"/>
    <lineage>
        <taxon>Bacteria</taxon>
        <taxon>Pseudomonadati</taxon>
        <taxon>Pseudomonadota</taxon>
        <taxon>Gammaproteobacteria</taxon>
        <taxon>Lysobacterales</taxon>
        <taxon>Rhodanobacteraceae</taxon>
        <taxon>Ahniella</taxon>
    </lineage>
</organism>
<dbReference type="Proteomes" id="UP000241074">
    <property type="component" value="Chromosome"/>
</dbReference>
<evidence type="ECO:0000313" key="2">
    <source>
        <dbReference type="EMBL" id="AVP95963.1"/>
    </source>
</evidence>
<dbReference type="RefSeq" id="WP_106889892.1">
    <property type="nucleotide sequence ID" value="NZ_CP027860.1"/>
</dbReference>
<name>A0A2P1PM91_9GAMM</name>
<dbReference type="KEGG" id="xba:C7S18_01580"/>
<protein>
    <submittedName>
        <fullName evidence="2">Transcriptional regulator</fullName>
    </submittedName>
</protein>
<dbReference type="PANTHER" id="PTHR47738">
    <property type="entry name" value="PTS SYSTEM FRUCTOSE-LIKE EIIA COMPONENT-RELATED"/>
    <property type="match status" value="1"/>
</dbReference>
<proteinExistence type="predicted"/>
<evidence type="ECO:0000259" key="1">
    <source>
        <dbReference type="PROSITE" id="PS51094"/>
    </source>
</evidence>
<reference evidence="2 3" key="2">
    <citation type="submission" date="2018-03" db="EMBL/GenBank/DDBJ databases">
        <authorList>
            <person name="Keele B.F."/>
        </authorList>
    </citation>
    <scope>NUCLEOTIDE SEQUENCE [LARGE SCALE GENOMIC DNA]</scope>
    <source>
        <strain evidence="2 3">D13</strain>
    </source>
</reference>
<evidence type="ECO:0000313" key="3">
    <source>
        <dbReference type="Proteomes" id="UP000241074"/>
    </source>
</evidence>
<dbReference type="OrthoDB" id="95460at2"/>
<dbReference type="Pfam" id="PF00359">
    <property type="entry name" value="PTS_EIIA_2"/>
    <property type="match status" value="1"/>
</dbReference>
<dbReference type="PANTHER" id="PTHR47738:SF1">
    <property type="entry name" value="NITROGEN REGULATORY PROTEIN"/>
    <property type="match status" value="1"/>
</dbReference>
<sequence>MAGRLRRALTEARINLNSKAGNAEAILAELGRLMAVNPAETGSFHQALLDREHTGSTALGNGVAVPHARVAGVAEIRAAFVRTQNPIGFASPDGEPVDLFFGLIVPVHANTEHLELLAEIAELLSESDALDRLRRAKSAATIQATLLEPSA</sequence>
<dbReference type="PROSITE" id="PS00372">
    <property type="entry name" value="PTS_EIIA_TYPE_2_HIS"/>
    <property type="match status" value="1"/>
</dbReference>
<dbReference type="GO" id="GO:0030295">
    <property type="term" value="F:protein kinase activator activity"/>
    <property type="evidence" value="ECO:0007669"/>
    <property type="project" value="TreeGrafter"/>
</dbReference>
<dbReference type="InterPro" id="IPR051541">
    <property type="entry name" value="PTS_SugarTrans_NitroReg"/>
</dbReference>
<dbReference type="CDD" id="cd00211">
    <property type="entry name" value="PTS_IIA_fru"/>
    <property type="match status" value="1"/>
</dbReference>
<feature type="domain" description="PTS EIIA type-2" evidence="1">
    <location>
        <begin position="7"/>
        <end position="149"/>
    </location>
</feature>
<keyword evidence="3" id="KW-1185">Reference proteome</keyword>
<dbReference type="Gene3D" id="3.40.930.10">
    <property type="entry name" value="Mannitol-specific EII, Chain A"/>
    <property type="match status" value="1"/>
</dbReference>
<gene>
    <name evidence="2" type="ORF">C7S18_01580</name>
</gene>
<dbReference type="EMBL" id="CP027860">
    <property type="protein sequence ID" value="AVP95963.1"/>
    <property type="molecule type" value="Genomic_DNA"/>
</dbReference>
<accession>A0A2P1PM91</accession>
<dbReference type="InterPro" id="IPR016152">
    <property type="entry name" value="PTrfase/Anion_transptr"/>
</dbReference>
<dbReference type="AlphaFoldDB" id="A0A2P1PM91"/>
<dbReference type="InterPro" id="IPR002178">
    <property type="entry name" value="PTS_EIIA_type-2_dom"/>
</dbReference>
<dbReference type="PROSITE" id="PS51094">
    <property type="entry name" value="PTS_EIIA_TYPE_2"/>
    <property type="match status" value="1"/>
</dbReference>
<reference evidence="2 3" key="1">
    <citation type="submission" date="2018-03" db="EMBL/GenBank/DDBJ databases">
        <title>Ahniella affigens gen. nov., sp. nov., a gammaproteobacterium isolated from sandy soil near a stream.</title>
        <authorList>
            <person name="Ko Y."/>
            <person name="Kim J.-H."/>
        </authorList>
    </citation>
    <scope>NUCLEOTIDE SEQUENCE [LARGE SCALE GENOMIC DNA]</scope>
    <source>
        <strain evidence="2 3">D13</strain>
    </source>
</reference>
<dbReference type="SUPFAM" id="SSF55804">
    <property type="entry name" value="Phoshotransferase/anion transport protein"/>
    <property type="match status" value="1"/>
</dbReference>